<gene>
    <name evidence="3" type="ORF">MBUL_01983</name>
</gene>
<sequence length="57" mass="6411">MTSVPGKSPPPRQLTPEERQRQRRRSIAIATVLFVLVAIFYALTIAKLGPQILNRPL</sequence>
<keyword evidence="2" id="KW-0812">Transmembrane</keyword>
<organism evidence="3">
    <name type="scientific">Methylobacterium bullatum</name>
    <dbReference type="NCBI Taxonomy" id="570505"/>
    <lineage>
        <taxon>Bacteria</taxon>
        <taxon>Pseudomonadati</taxon>
        <taxon>Pseudomonadota</taxon>
        <taxon>Alphaproteobacteria</taxon>
        <taxon>Hyphomicrobiales</taxon>
        <taxon>Methylobacteriaceae</taxon>
        <taxon>Methylobacterium</taxon>
    </lineage>
</organism>
<protein>
    <recommendedName>
        <fullName evidence="4">Carbon monoxide dehydrogenase</fullName>
    </recommendedName>
</protein>
<accession>A0A679J520</accession>
<evidence type="ECO:0000313" key="3">
    <source>
        <dbReference type="EMBL" id="CAA2103026.1"/>
    </source>
</evidence>
<evidence type="ECO:0000256" key="2">
    <source>
        <dbReference type="SAM" id="Phobius"/>
    </source>
</evidence>
<name>A0A679J520_9HYPH</name>
<dbReference type="AlphaFoldDB" id="A0A679J520"/>
<evidence type="ECO:0008006" key="4">
    <source>
        <dbReference type="Google" id="ProtNLM"/>
    </source>
</evidence>
<keyword evidence="2" id="KW-1133">Transmembrane helix</keyword>
<reference evidence="3" key="1">
    <citation type="submission" date="2019-12" db="EMBL/GenBank/DDBJ databases">
        <authorList>
            <person name="Cremers G."/>
        </authorList>
    </citation>
    <scope>NUCLEOTIDE SEQUENCE</scope>
    <source>
        <strain evidence="3">Mbul1</strain>
    </source>
</reference>
<dbReference type="EMBL" id="LR743504">
    <property type="protein sequence ID" value="CAA2103026.1"/>
    <property type="molecule type" value="Genomic_DNA"/>
</dbReference>
<proteinExistence type="predicted"/>
<feature type="transmembrane region" description="Helical" evidence="2">
    <location>
        <begin position="27"/>
        <end position="46"/>
    </location>
</feature>
<feature type="region of interest" description="Disordered" evidence="1">
    <location>
        <begin position="1"/>
        <end position="21"/>
    </location>
</feature>
<keyword evidence="2" id="KW-0472">Membrane</keyword>
<evidence type="ECO:0000256" key="1">
    <source>
        <dbReference type="SAM" id="MobiDB-lite"/>
    </source>
</evidence>